<dbReference type="InterPro" id="IPR046801">
    <property type="entry name" value="OpcA_G6PD_N"/>
</dbReference>
<dbReference type="Pfam" id="PF10128">
    <property type="entry name" value="OpcA_G6PD_assem"/>
    <property type="match status" value="1"/>
</dbReference>
<organism evidence="4 5">
    <name type="scientific">Eiseniibacteriota bacterium</name>
    <dbReference type="NCBI Taxonomy" id="2212470"/>
    <lineage>
        <taxon>Bacteria</taxon>
        <taxon>Candidatus Eiseniibacteriota</taxon>
    </lineage>
</organism>
<dbReference type="InterPro" id="IPR004555">
    <property type="entry name" value="G6PDH_assembly_OpcA"/>
</dbReference>
<reference evidence="4 5" key="1">
    <citation type="journal article" date="2019" name="Nat. Microbiol.">
        <title>Mediterranean grassland soil C-N compound turnover is dependent on rainfall and depth, and is mediated by genomically divergent microorganisms.</title>
        <authorList>
            <person name="Diamond S."/>
            <person name="Andeer P.F."/>
            <person name="Li Z."/>
            <person name="Crits-Christoph A."/>
            <person name="Burstein D."/>
            <person name="Anantharaman K."/>
            <person name="Lane K.R."/>
            <person name="Thomas B.C."/>
            <person name="Pan C."/>
            <person name="Northen T.R."/>
            <person name="Banfield J.F."/>
        </authorList>
    </citation>
    <scope>NUCLEOTIDE SEQUENCE [LARGE SCALE GENOMIC DNA]</scope>
    <source>
        <strain evidence="4">WS_5</strain>
    </source>
</reference>
<sequence length="385" mass="41999">MVPVVSPPLGVSEGYVQDGPGGSRPFDVTTLEGELRSMWKRAGAGSGGKANGDEARSAVIYRAALSNLVVPLDPALAPRLNPVLLDVTRMHPSRLFSIEAGAKPKGSGLRARIGAVCHRRESGGGLVCSEQIVLESDPSSAALIPSAIRSLLVGELPVVVLDFHPGLGVPWVLELMQMADVILEDSCVKEAGREPEVWRSIRIEGSHKIHDIAWSRLHPWRMVLAEVFDDKEHLRALGTIRHVEIGFTGPGGPPPPAWLLAGWLMSRLGWKPQRKERETLVLHSPSGPVTLALRGGRPGEGRVLELVRIRSEDPHPLDVEILHRGREETARIVTRKPRASSAEVPFPYRGFAACIVGEIHRHTPNRSLEEASRAAESLIRLWDGR</sequence>
<feature type="domain" description="Glucose-6-phosphate dehydrogenase assembly protein OpcA N-terminal" evidence="2">
    <location>
        <begin position="87"/>
        <end position="161"/>
    </location>
</feature>
<comment type="caution">
    <text evidence="4">The sequence shown here is derived from an EMBL/GenBank/DDBJ whole genome shotgun (WGS) entry which is preliminary data.</text>
</comment>
<evidence type="ECO:0000259" key="2">
    <source>
        <dbReference type="Pfam" id="PF10128"/>
    </source>
</evidence>
<evidence type="ECO:0000256" key="1">
    <source>
        <dbReference type="SAM" id="MobiDB-lite"/>
    </source>
</evidence>
<evidence type="ECO:0000313" key="5">
    <source>
        <dbReference type="Proteomes" id="UP000320913"/>
    </source>
</evidence>
<proteinExistence type="predicted"/>
<feature type="region of interest" description="Disordered" evidence="1">
    <location>
        <begin position="1"/>
        <end position="24"/>
    </location>
</feature>
<dbReference type="InterPro" id="IPR046802">
    <property type="entry name" value="OpcA_G6PD_C"/>
</dbReference>
<accession>A0A538SYH8</accession>
<evidence type="ECO:0000313" key="4">
    <source>
        <dbReference type="EMBL" id="TMQ56449.1"/>
    </source>
</evidence>
<feature type="domain" description="Glucose-6-phosphate dehydrogenase assembly protein OpcA C-terminal" evidence="3">
    <location>
        <begin position="208"/>
        <end position="371"/>
    </location>
</feature>
<gene>
    <name evidence="4" type="ORF">E6K75_08600</name>
</gene>
<protein>
    <submittedName>
        <fullName evidence="4">Uncharacterized protein</fullName>
    </submittedName>
</protein>
<dbReference type="Pfam" id="PF20171">
    <property type="entry name" value="OpcA_G6PD_C"/>
    <property type="match status" value="1"/>
</dbReference>
<name>A0A538SYH8_UNCEI</name>
<dbReference type="Proteomes" id="UP000320913">
    <property type="component" value="Unassembled WGS sequence"/>
</dbReference>
<evidence type="ECO:0000259" key="3">
    <source>
        <dbReference type="Pfam" id="PF20171"/>
    </source>
</evidence>
<dbReference type="PANTHER" id="PTHR38658:SF1">
    <property type="entry name" value="OXPP CYCLE PROTEIN OPCA-RELATED"/>
    <property type="match status" value="1"/>
</dbReference>
<dbReference type="EMBL" id="VBOV01000215">
    <property type="protein sequence ID" value="TMQ56449.1"/>
    <property type="molecule type" value="Genomic_DNA"/>
</dbReference>
<dbReference type="PANTHER" id="PTHR38658">
    <property type="entry name" value="OXPP CYCLE PROTEIN OPCA-RELATED"/>
    <property type="match status" value="1"/>
</dbReference>
<dbReference type="AlphaFoldDB" id="A0A538SYH8"/>